<protein>
    <submittedName>
        <fullName evidence="3">Nitrogen fixation protein NifZ</fullName>
    </submittedName>
</protein>
<comment type="similarity">
    <text evidence="1">Belongs to the NifZ family.</text>
</comment>
<accession>A0A4R3MVC5</accession>
<dbReference type="Proteomes" id="UP000295717">
    <property type="component" value="Unassembled WGS sequence"/>
</dbReference>
<dbReference type="OrthoDB" id="9801083at2"/>
<proteinExistence type="inferred from homology"/>
<evidence type="ECO:0000313" key="3">
    <source>
        <dbReference type="EMBL" id="TCT20115.1"/>
    </source>
</evidence>
<evidence type="ECO:0000313" key="4">
    <source>
        <dbReference type="Proteomes" id="UP000295717"/>
    </source>
</evidence>
<dbReference type="RefSeq" id="WP_132977524.1">
    <property type="nucleotide sequence ID" value="NZ_SMAO01000006.1"/>
</dbReference>
<dbReference type="GO" id="GO:0009399">
    <property type="term" value="P:nitrogen fixation"/>
    <property type="evidence" value="ECO:0007669"/>
    <property type="project" value="InterPro"/>
</dbReference>
<sequence>MRPAYEFGDEVRVLRNVRNDGTYPGEATGALLIRRGSTGFVRDVGTFLQDQIIYTVHFLDSDRVVGCREEELQPADAPWIPSRFEFRDRVASRLPLAIQGRVLVQAGEIGEVIRVVRDQPGGVAYHVHFNDRNTLLVPETALIEAEHDA</sequence>
<dbReference type="EMBL" id="SMAO01000006">
    <property type="protein sequence ID" value="TCT20115.1"/>
    <property type="molecule type" value="Genomic_DNA"/>
</dbReference>
<evidence type="ECO:0000256" key="1">
    <source>
        <dbReference type="ARBA" id="ARBA00008027"/>
    </source>
</evidence>
<keyword evidence="4" id="KW-1185">Reference proteome</keyword>
<dbReference type="InterPro" id="IPR007415">
    <property type="entry name" value="Nitrogenase_MoFe_mat_NifZ"/>
</dbReference>
<evidence type="ECO:0000256" key="2">
    <source>
        <dbReference type="ARBA" id="ARBA00023231"/>
    </source>
</evidence>
<name>A0A4R3MVC5_9GAMM</name>
<dbReference type="AlphaFoldDB" id="A0A4R3MVC5"/>
<organism evidence="3 4">
    <name type="scientific">Thiobaca trueperi</name>
    <dbReference type="NCBI Taxonomy" id="127458"/>
    <lineage>
        <taxon>Bacteria</taxon>
        <taxon>Pseudomonadati</taxon>
        <taxon>Pseudomonadota</taxon>
        <taxon>Gammaproteobacteria</taxon>
        <taxon>Chromatiales</taxon>
        <taxon>Chromatiaceae</taxon>
        <taxon>Thiobaca</taxon>
    </lineage>
</organism>
<comment type="caution">
    <text evidence="3">The sequence shown here is derived from an EMBL/GenBank/DDBJ whole genome shotgun (WGS) entry which is preliminary data.</text>
</comment>
<gene>
    <name evidence="3" type="ORF">EDC35_10640</name>
</gene>
<dbReference type="Pfam" id="PF04319">
    <property type="entry name" value="NifZ"/>
    <property type="match status" value="1"/>
</dbReference>
<keyword evidence="2" id="KW-0535">Nitrogen fixation</keyword>
<reference evidence="3 4" key="1">
    <citation type="submission" date="2019-03" db="EMBL/GenBank/DDBJ databases">
        <title>Genomic Encyclopedia of Type Strains, Phase IV (KMG-IV): sequencing the most valuable type-strain genomes for metagenomic binning, comparative biology and taxonomic classification.</title>
        <authorList>
            <person name="Goeker M."/>
        </authorList>
    </citation>
    <scope>NUCLEOTIDE SEQUENCE [LARGE SCALE GENOMIC DNA]</scope>
    <source>
        <strain evidence="3 4">DSM 13587</strain>
    </source>
</reference>